<dbReference type="CDD" id="cd17917">
    <property type="entry name" value="DEXHc_RHA-like"/>
    <property type="match status" value="1"/>
</dbReference>
<evidence type="ECO:0000256" key="2">
    <source>
        <dbReference type="ARBA" id="ARBA00022840"/>
    </source>
</evidence>
<dbReference type="InterPro" id="IPR001650">
    <property type="entry name" value="Helicase_C-like"/>
</dbReference>
<feature type="domain" description="Helicase C-terminal" evidence="4">
    <location>
        <begin position="232"/>
        <end position="405"/>
    </location>
</feature>
<comment type="caution">
    <text evidence="5">The sequence shown here is derived from an EMBL/GenBank/DDBJ whole genome shotgun (WGS) entry which is preliminary data.</text>
</comment>
<feature type="domain" description="Helicase ATP-binding" evidence="3">
    <location>
        <begin position="18"/>
        <end position="186"/>
    </location>
</feature>
<dbReference type="Gene3D" id="3.40.50.300">
    <property type="entry name" value="P-loop containing nucleotide triphosphate hydrolases"/>
    <property type="match status" value="2"/>
</dbReference>
<dbReference type="PANTHER" id="PTHR18934:SF267">
    <property type="entry name" value="ATP-DEPENDENT RNA HELICASE YLR419W-RELATED"/>
    <property type="match status" value="1"/>
</dbReference>
<sequence>MKKVREALPAFKVKDELSKLLASDQVVLVHGETGSGKTTQIGQFLVEAAGGARVVVTQPRRFAALSVARRVAEERGEELGQNAVGYMVRGETKMHPARCQLLFCTLGVLLRRLIAQGSEEMFSSNDMTHLVLDEVHERSMDMDFVLTLLRHALPSRPKLKVLLMSATMDIQSLGQLFPKTPPVLKIPGRTFPVDVLHLEDVEDLLGSTMPWSSAAPRDGAATLQPAAMNYEVLADFVTKLADGTLQGADASWPTHGAILVFMPGAGEISRLINALARRSSAFKALPLHGALSGEQQRRCFETFQVRKVIVATNVAETSVTLPDVTIVIDTCRERRLTREHGHSSLAPALLERFCAKDSLQQRRGRAGRVQKGVCFRLVPRKAYDKLPEATAAEIEALPLETLVLQVRAAGYAPEAFLAKAPTPPEAWQVRQAELELRQIGALKQEEESGAPAELLTALGRHLVALPCDVRVGRLLVLGAFLGVASAACSIAGWLSVRSPMPKAWQPDQETLRDTLRAKALRGGGGKSDHCFWVAIMDAFMAAKSRKAFCNDLGLSLERMVEAELCRTQLLRGLRSLGFQRDADGNAGDWHIVRAAVVAGLYPQVVSVERPTPKFAESLAGAIQIESDAREVRYWLSEDGGRARAFLHPSSLLFKESSYSCPYIIFSEKTIQQQNNPEHPTKLVLTGCSEASVYALLLFGGHLTVDHQQVEVTVDGGRGGRFAGGSTTVVAMLQRLRQAIDALLLQKVHSPSSSISGAKAAQCVVTLLSTDGLGPETEKK</sequence>
<dbReference type="EMBL" id="CAXAMN010025140">
    <property type="protein sequence ID" value="CAK9093018.1"/>
    <property type="molecule type" value="Genomic_DNA"/>
</dbReference>
<proteinExistence type="predicted"/>
<evidence type="ECO:0000259" key="3">
    <source>
        <dbReference type="PROSITE" id="PS51192"/>
    </source>
</evidence>
<evidence type="ECO:0000313" key="6">
    <source>
        <dbReference type="Proteomes" id="UP001642484"/>
    </source>
</evidence>
<gene>
    <name evidence="5" type="ORF">CCMP2556_LOCUS44489</name>
</gene>
<dbReference type="PANTHER" id="PTHR18934">
    <property type="entry name" value="ATP-DEPENDENT RNA HELICASE"/>
    <property type="match status" value="1"/>
</dbReference>
<name>A0ABP0QXK1_9DINO</name>
<evidence type="ECO:0008006" key="7">
    <source>
        <dbReference type="Google" id="ProtNLM"/>
    </source>
</evidence>
<keyword evidence="1" id="KW-0547">Nucleotide-binding</keyword>
<organism evidence="5 6">
    <name type="scientific">Durusdinium trenchii</name>
    <dbReference type="NCBI Taxonomy" id="1381693"/>
    <lineage>
        <taxon>Eukaryota</taxon>
        <taxon>Sar</taxon>
        <taxon>Alveolata</taxon>
        <taxon>Dinophyceae</taxon>
        <taxon>Suessiales</taxon>
        <taxon>Symbiodiniaceae</taxon>
        <taxon>Durusdinium</taxon>
    </lineage>
</organism>
<dbReference type="PROSITE" id="PS51192">
    <property type="entry name" value="HELICASE_ATP_BIND_1"/>
    <property type="match status" value="1"/>
</dbReference>
<dbReference type="InterPro" id="IPR011545">
    <property type="entry name" value="DEAD/DEAH_box_helicase_dom"/>
</dbReference>
<dbReference type="SMART" id="SM00490">
    <property type="entry name" value="HELICc"/>
    <property type="match status" value="1"/>
</dbReference>
<dbReference type="CDD" id="cd18791">
    <property type="entry name" value="SF2_C_RHA"/>
    <property type="match status" value="1"/>
</dbReference>
<evidence type="ECO:0000313" key="5">
    <source>
        <dbReference type="EMBL" id="CAK9093018.1"/>
    </source>
</evidence>
<protein>
    <recommendedName>
        <fullName evidence="7">RNA helicase</fullName>
    </recommendedName>
</protein>
<dbReference type="Proteomes" id="UP001642484">
    <property type="component" value="Unassembled WGS sequence"/>
</dbReference>
<evidence type="ECO:0000256" key="1">
    <source>
        <dbReference type="ARBA" id="ARBA00022741"/>
    </source>
</evidence>
<dbReference type="SUPFAM" id="SSF52540">
    <property type="entry name" value="P-loop containing nucleoside triphosphate hydrolases"/>
    <property type="match status" value="1"/>
</dbReference>
<accession>A0ABP0QXK1</accession>
<dbReference type="InterPro" id="IPR011709">
    <property type="entry name" value="DEAD-box_helicase_OB_fold"/>
</dbReference>
<dbReference type="Pfam" id="PF07717">
    <property type="entry name" value="OB_NTP_bind"/>
    <property type="match status" value="1"/>
</dbReference>
<dbReference type="InterPro" id="IPR007502">
    <property type="entry name" value="Helicase-assoc_dom"/>
</dbReference>
<dbReference type="SMART" id="SM00847">
    <property type="entry name" value="HA2"/>
    <property type="match status" value="1"/>
</dbReference>
<dbReference type="Gene3D" id="1.20.120.1080">
    <property type="match status" value="1"/>
</dbReference>
<dbReference type="InterPro" id="IPR027417">
    <property type="entry name" value="P-loop_NTPase"/>
</dbReference>
<reference evidence="5 6" key="1">
    <citation type="submission" date="2024-02" db="EMBL/GenBank/DDBJ databases">
        <authorList>
            <person name="Chen Y."/>
            <person name="Shah S."/>
            <person name="Dougan E. K."/>
            <person name="Thang M."/>
            <person name="Chan C."/>
        </authorList>
    </citation>
    <scope>NUCLEOTIDE SEQUENCE [LARGE SCALE GENOMIC DNA]</scope>
</reference>
<dbReference type="PROSITE" id="PS51194">
    <property type="entry name" value="HELICASE_CTER"/>
    <property type="match status" value="1"/>
</dbReference>
<dbReference type="InterPro" id="IPR014001">
    <property type="entry name" value="Helicase_ATP-bd"/>
</dbReference>
<dbReference type="Pfam" id="PF00271">
    <property type="entry name" value="Helicase_C"/>
    <property type="match status" value="1"/>
</dbReference>
<keyword evidence="2" id="KW-0067">ATP-binding</keyword>
<keyword evidence="6" id="KW-1185">Reference proteome</keyword>
<evidence type="ECO:0000259" key="4">
    <source>
        <dbReference type="PROSITE" id="PS51194"/>
    </source>
</evidence>
<dbReference type="Pfam" id="PF00270">
    <property type="entry name" value="DEAD"/>
    <property type="match status" value="1"/>
</dbReference>
<dbReference type="SMART" id="SM00487">
    <property type="entry name" value="DEXDc"/>
    <property type="match status" value="1"/>
</dbReference>